<accession>A0A833YPQ2</accession>
<evidence type="ECO:0000313" key="1">
    <source>
        <dbReference type="EMBL" id="KAF6078163.1"/>
    </source>
</evidence>
<evidence type="ECO:0000313" key="2">
    <source>
        <dbReference type="Proteomes" id="UP000664940"/>
    </source>
</evidence>
<dbReference type="Proteomes" id="UP000664940">
    <property type="component" value="Unassembled WGS sequence"/>
</dbReference>
<organism evidence="1 2">
    <name type="scientific">Phyllostomus discolor</name>
    <name type="common">pale spear-nosed bat</name>
    <dbReference type="NCBI Taxonomy" id="89673"/>
    <lineage>
        <taxon>Eukaryota</taxon>
        <taxon>Metazoa</taxon>
        <taxon>Chordata</taxon>
        <taxon>Craniata</taxon>
        <taxon>Vertebrata</taxon>
        <taxon>Euteleostomi</taxon>
        <taxon>Mammalia</taxon>
        <taxon>Eutheria</taxon>
        <taxon>Laurasiatheria</taxon>
        <taxon>Chiroptera</taxon>
        <taxon>Yangochiroptera</taxon>
        <taxon>Phyllostomidae</taxon>
        <taxon>Phyllostominae</taxon>
        <taxon>Phyllostomus</taxon>
    </lineage>
</organism>
<sequence>MNVLLNSPLMAANTPGMSALMSRPLRANICKTGPLVLAHSGVSPDSSSVCSCFLSEGRESRTRQHSHPRFPVCPSSCSSIPDPADFPPRVLTCPHVYPCPCWGLCPQSELLHSPLQSSYWGLLGTLPATVVLFCPAGEFRKNKPDDFTFQLKSLTGGIEVKSDPLLMCLLWPCLPLATSCPAACDSFIARHAGFLSVSQTGSTHPALSAVSHPDFASSSPQPPICSAEQLPMHSSHLCSDFCFSDGEGSPCYALSLYPWVFITGLSGLKAFLSNLFVPHIPAYNREHLCSLFLSFTEMQSLWSLAGDSVAAPVYRQGFRLPSFCSTTLVSGHQHESRLLMQGGCQSSSHCMCLQSKVQVGKGPSGLIATWQDNLLRMSPLGPLSSHCHRHGHTAAQN</sequence>
<gene>
    <name evidence="1" type="ORF">HJG60_009067</name>
</gene>
<dbReference type="AlphaFoldDB" id="A0A833YPQ2"/>
<reference evidence="1 2" key="1">
    <citation type="journal article" date="2020" name="Nature">
        <title>Six reference-quality genomes reveal evolution of bat adaptations.</title>
        <authorList>
            <person name="Jebb D."/>
            <person name="Huang Z."/>
            <person name="Pippel M."/>
            <person name="Hughes G.M."/>
            <person name="Lavrichenko K."/>
            <person name="Devanna P."/>
            <person name="Winkler S."/>
            <person name="Jermiin L.S."/>
            <person name="Skirmuntt E.C."/>
            <person name="Katzourakis A."/>
            <person name="Burkitt-Gray L."/>
            <person name="Ray D.A."/>
            <person name="Sullivan K.A.M."/>
            <person name="Roscito J.G."/>
            <person name="Kirilenko B.M."/>
            <person name="Davalos L.M."/>
            <person name="Corthals A.P."/>
            <person name="Power M.L."/>
            <person name="Jones G."/>
            <person name="Ransome R.D."/>
            <person name="Dechmann D.K.N."/>
            <person name="Locatelli A.G."/>
            <person name="Puechmaille S.J."/>
            <person name="Fedrigo O."/>
            <person name="Jarvis E.D."/>
            <person name="Hiller M."/>
            <person name="Vernes S.C."/>
            <person name="Myers E.W."/>
            <person name="Teeling E.C."/>
        </authorList>
    </citation>
    <scope>NUCLEOTIDE SEQUENCE [LARGE SCALE GENOMIC DNA]</scope>
    <source>
        <strain evidence="1">Bat1K_MPI-CBG_1</strain>
    </source>
</reference>
<comment type="caution">
    <text evidence="1">The sequence shown here is derived from an EMBL/GenBank/DDBJ whole genome shotgun (WGS) entry which is preliminary data.</text>
</comment>
<name>A0A833YPQ2_9CHIR</name>
<dbReference type="EMBL" id="JABVXQ010000014">
    <property type="protein sequence ID" value="KAF6078163.1"/>
    <property type="molecule type" value="Genomic_DNA"/>
</dbReference>
<proteinExistence type="predicted"/>
<protein>
    <submittedName>
        <fullName evidence="1">Uncharacterized protein</fullName>
    </submittedName>
</protein>